<protein>
    <submittedName>
        <fullName evidence="1">Uncharacterized protein</fullName>
    </submittedName>
</protein>
<proteinExistence type="predicted"/>
<name>A0A1F8F1N3_9BACT</name>
<comment type="caution">
    <text evidence="1">The sequence shown here is derived from an EMBL/GenBank/DDBJ whole genome shotgun (WGS) entry which is preliminary data.</text>
</comment>
<reference evidence="1 2" key="1">
    <citation type="journal article" date="2016" name="Nat. Commun.">
        <title>Thousands of microbial genomes shed light on interconnected biogeochemical processes in an aquifer system.</title>
        <authorList>
            <person name="Anantharaman K."/>
            <person name="Brown C.T."/>
            <person name="Hug L.A."/>
            <person name="Sharon I."/>
            <person name="Castelle C.J."/>
            <person name="Probst A.J."/>
            <person name="Thomas B.C."/>
            <person name="Singh A."/>
            <person name="Wilkins M.J."/>
            <person name="Karaoz U."/>
            <person name="Brodie E.L."/>
            <person name="Williams K.H."/>
            <person name="Hubbard S.S."/>
            <person name="Banfield J.F."/>
        </authorList>
    </citation>
    <scope>NUCLEOTIDE SEQUENCE [LARGE SCALE GENOMIC DNA]</scope>
</reference>
<dbReference type="AlphaFoldDB" id="A0A1F8F1N3"/>
<dbReference type="Proteomes" id="UP000176834">
    <property type="component" value="Unassembled WGS sequence"/>
</dbReference>
<organism evidence="1 2">
    <name type="scientific">Candidatus Yanofskybacteria bacterium RIFCSPHIGHO2_02_FULL_38_22b</name>
    <dbReference type="NCBI Taxonomy" id="1802673"/>
    <lineage>
        <taxon>Bacteria</taxon>
        <taxon>Candidatus Yanofskyibacteriota</taxon>
    </lineage>
</organism>
<evidence type="ECO:0000313" key="2">
    <source>
        <dbReference type="Proteomes" id="UP000176834"/>
    </source>
</evidence>
<accession>A0A1F8F1N3</accession>
<sequence length="301" mass="34549">MTKEEYRSILGQLPIKNPTAQDMARMCPHLTQDQAVKAFTTGEGYVACPPLRVRHRFQILSYRKEWVEEIKVSRVKDGTEDASVTGTKNYPPRLDWSYASRTLASYADGKSHGDVFGNYQHMDEAMKFAEANWGADLILDDWNSIVEFYVQDPTELVNDRYHKDYPRTKAVLYVTLNRELNEVINDHSKPQSELFDDAISQMTLDSVIWHELRGGRGGYTEFNCAHCGAGLSLSSCTGCGHRFRDDQFRCGWNTPLSQKMVAFLREKGHAFEVGPEIAWETEQRHFAEISKRLAESPRRRQ</sequence>
<evidence type="ECO:0000313" key="1">
    <source>
        <dbReference type="EMBL" id="OGN07042.1"/>
    </source>
</evidence>
<gene>
    <name evidence="1" type="ORF">A3B86_00875</name>
</gene>
<dbReference type="EMBL" id="MGJN01000010">
    <property type="protein sequence ID" value="OGN07042.1"/>
    <property type="molecule type" value="Genomic_DNA"/>
</dbReference>